<comment type="caution">
    <text evidence="2">The sequence shown here is derived from an EMBL/GenBank/DDBJ whole genome shotgun (WGS) entry which is preliminary data.</text>
</comment>
<accession>A0A225WNK4</accession>
<dbReference type="OrthoDB" id="62103at2759"/>
<proteinExistence type="predicted"/>
<reference evidence="3" key="1">
    <citation type="submission" date="2017-03" db="EMBL/GenBank/DDBJ databases">
        <title>Phytopthora megakarya and P. palmivora, two closely related causual agents of cacao black pod achieved similar genome size and gene model numbers by different mechanisms.</title>
        <authorList>
            <person name="Ali S."/>
            <person name="Shao J."/>
            <person name="Larry D.J."/>
            <person name="Kronmiller B."/>
            <person name="Shen D."/>
            <person name="Strem M.D."/>
            <person name="Melnick R.L."/>
            <person name="Guiltinan M.J."/>
            <person name="Tyler B.M."/>
            <person name="Meinhardt L.W."/>
            <person name="Bailey B.A."/>
        </authorList>
    </citation>
    <scope>NUCLEOTIDE SEQUENCE [LARGE SCALE GENOMIC DNA]</scope>
    <source>
        <strain evidence="3">zdho120</strain>
    </source>
</reference>
<gene>
    <name evidence="2" type="ORF">PHMEG_0006529</name>
</gene>
<keyword evidence="3" id="KW-1185">Reference proteome</keyword>
<organism evidence="2 3">
    <name type="scientific">Phytophthora megakarya</name>
    <dbReference type="NCBI Taxonomy" id="4795"/>
    <lineage>
        <taxon>Eukaryota</taxon>
        <taxon>Sar</taxon>
        <taxon>Stramenopiles</taxon>
        <taxon>Oomycota</taxon>
        <taxon>Peronosporomycetes</taxon>
        <taxon>Peronosporales</taxon>
        <taxon>Peronosporaceae</taxon>
        <taxon>Phytophthora</taxon>
    </lineage>
</organism>
<name>A0A225WNK4_9STRA</name>
<evidence type="ECO:0000313" key="3">
    <source>
        <dbReference type="Proteomes" id="UP000198211"/>
    </source>
</evidence>
<dbReference type="AlphaFoldDB" id="A0A225WNK4"/>
<evidence type="ECO:0000256" key="1">
    <source>
        <dbReference type="SAM" id="MobiDB-lite"/>
    </source>
</evidence>
<protein>
    <submittedName>
        <fullName evidence="2">Uncharacterized protein</fullName>
    </submittedName>
</protein>
<dbReference type="EMBL" id="NBNE01000466">
    <property type="protein sequence ID" value="OWZ19245.1"/>
    <property type="molecule type" value="Genomic_DNA"/>
</dbReference>
<feature type="compositionally biased region" description="Low complexity" evidence="1">
    <location>
        <begin position="97"/>
        <end position="107"/>
    </location>
</feature>
<feature type="region of interest" description="Disordered" evidence="1">
    <location>
        <begin position="198"/>
        <end position="221"/>
    </location>
</feature>
<sequence length="455" mass="50090">MSFKMEVEPETISGPGPEDWLSGTDMNNHYAAARVTLPSRGSKYRNLSAGANKKPRARPTPVPIDRPPSRQSHAFPTHLIDANAFSGPDIENTGKNASLTSSASSARSGRRCTEPSASLDGIIPDRPPSRYMVKAKRNSKQSPTPDHNAPSRRDVVEKNIVFSSNQTHHDPKTDGFAEVDESVPPPFRIEVTTDTIEPALDSPEKPCSLPVATKTPRSARRWPSISNQEQLLRMVVADSDGNRGNDHGISSDLSQLQWFGKDDQIDNAHLFETVITLPSPRAVPTPDADIAIEDDLEDSEGPQTHSREVVNKQNQPEYDHVETHFPSRRAAVASKMKAKTTTLSMTDNQEQHWIRSSTNPFFVDSPSTLDYDSMDPDTAIEQTPLYSSEDLMTLSATEMTDLRLDDYTALGDASMPAPPPTSSGMEWGSRLLQEPQPSPLRTSLGKDFLSLFAQH</sequence>
<feature type="region of interest" description="Disordered" evidence="1">
    <location>
        <begin position="410"/>
        <end position="444"/>
    </location>
</feature>
<dbReference type="Proteomes" id="UP000198211">
    <property type="component" value="Unassembled WGS sequence"/>
</dbReference>
<feature type="region of interest" description="Disordered" evidence="1">
    <location>
        <begin position="1"/>
        <end position="155"/>
    </location>
</feature>
<evidence type="ECO:0000313" key="2">
    <source>
        <dbReference type="EMBL" id="OWZ19245.1"/>
    </source>
</evidence>